<organism evidence="2 3">
    <name type="scientific">Microbacterium soli</name>
    <dbReference type="NCBI Taxonomy" id="446075"/>
    <lineage>
        <taxon>Bacteria</taxon>
        <taxon>Bacillati</taxon>
        <taxon>Actinomycetota</taxon>
        <taxon>Actinomycetes</taxon>
        <taxon>Micrococcales</taxon>
        <taxon>Microbacteriaceae</taxon>
        <taxon>Microbacterium</taxon>
    </lineage>
</organism>
<protein>
    <submittedName>
        <fullName evidence="2">DEAD/DEAH box helicase family protein</fullName>
    </submittedName>
</protein>
<keyword evidence="2" id="KW-0067">ATP-binding</keyword>
<dbReference type="SUPFAM" id="SSF52540">
    <property type="entry name" value="P-loop containing nucleoside triphosphate hydrolases"/>
    <property type="match status" value="2"/>
</dbReference>
<feature type="domain" description="Helicase ATP-binding" evidence="1">
    <location>
        <begin position="28"/>
        <end position="256"/>
    </location>
</feature>
<dbReference type="InterPro" id="IPR011545">
    <property type="entry name" value="DEAD/DEAH_box_helicase_dom"/>
</dbReference>
<dbReference type="InterPro" id="IPR050742">
    <property type="entry name" value="Helicase_Restrict-Modif_Enz"/>
</dbReference>
<keyword evidence="3" id="KW-1185">Reference proteome</keyword>
<keyword evidence="2" id="KW-0547">Nucleotide-binding</keyword>
<dbReference type="PANTHER" id="PTHR47396">
    <property type="entry name" value="TYPE I RESTRICTION ENZYME ECOKI R PROTEIN"/>
    <property type="match status" value="1"/>
</dbReference>
<comment type="caution">
    <text evidence="2">The sequence shown here is derived from an EMBL/GenBank/DDBJ whole genome shotgun (WGS) entry which is preliminary data.</text>
</comment>
<dbReference type="Pfam" id="PF00270">
    <property type="entry name" value="DEAD"/>
    <property type="match status" value="1"/>
</dbReference>
<dbReference type="GO" id="GO:0004386">
    <property type="term" value="F:helicase activity"/>
    <property type="evidence" value="ECO:0007669"/>
    <property type="project" value="UniProtKB-KW"/>
</dbReference>
<evidence type="ECO:0000313" key="2">
    <source>
        <dbReference type="EMBL" id="GAA3941408.1"/>
    </source>
</evidence>
<dbReference type="CDD" id="cd18785">
    <property type="entry name" value="SF2_C"/>
    <property type="match status" value="1"/>
</dbReference>
<dbReference type="Proteomes" id="UP001501591">
    <property type="component" value="Unassembled WGS sequence"/>
</dbReference>
<dbReference type="InterPro" id="IPR027417">
    <property type="entry name" value="P-loop_NTPase"/>
</dbReference>
<dbReference type="EMBL" id="BAABCP010000001">
    <property type="protein sequence ID" value="GAA3941408.1"/>
    <property type="molecule type" value="Genomic_DNA"/>
</dbReference>
<dbReference type="RefSeq" id="WP_344819319.1">
    <property type="nucleotide sequence ID" value="NZ_BAABCP010000001.1"/>
</dbReference>
<sequence>MDAQPRPLADWRFDGELRPYQAEVLAQIPAAPADAAMHIVAPPGSGKTLLGLLLAVREGRRTLVLSPTLTIRQQWVRTARTLTAAPDSVSDDPESLADLTALTYQVLSVTGDSSPFDDLARAQWTDELTEAGRTEADAATWLAALAVDNRSQYRRGIRKRAARLRRRFAQARPDSLSRVLHPNALELMERIVEAGIDTIVLDECHHLLDHWAIVVAYLRARIRERGGTGLLIGLTATLPSPDDGTGFDNYTQLLGDVDYEVPTPAVVKSGHLAPYRAHVWFTEPVPQEAHFIRRSEAQLHELMVQVLSTPDGLSYLQEQLQPDVAESDSPPTETMRRLGIDRALSEDFAFAASCGAVLRAVAPRHPLCALLDPKLFGRAGTDDLLLVLARFSLGRLLPDPAARDQWRYVKGALADFGLHLTDRGIRRGRNPLETTLATSVAKDHAAVDILRRELAEPDGERIRAVVVTDVVESGDNRGLTGDAAPGALRVFDLLAADPVTAALTPVLLTAQHLRTTDTAAEQIADALQEALGVQAEVVDGVGATRVLRVPGYGGGRLVAAVSQLVSAGSVRLLVGTRGLLGEGWDCPAVNTLIDLTTVATSTGTQQLRGRTLRLDPQWPQKVAHNWSVTCLIPPHVDLDDSAELDRLRRRHSHLWGLSADDRTRVITGLDAALDERTRNLLDRVVAKDASTSIDELNRAALASLRPRAQTRDDWRIGEPYRSREREVVAVRAVRRSELTRIVPTVAAGTTWPFIAGAAVTGGLTITVCASAGQAMPLLAGIGIAAAGGVVTALASRTRAIARIIRRHHDPALIHLAAVQAVARALTEAERIPVLSDDAIEVDLLHLPDGSSRLRMMFQGPSRARTTLTDAVQELFGPVRTPRFLLRSVGSRGPGAWLPVPQQIGRRRADAQRFAQLWRETVTPCALVEPQGEEGLSVLRAARAHTGYLDGSAPRTTLWG</sequence>
<accession>A0ABP7NBM2</accession>
<dbReference type="PROSITE" id="PS51192">
    <property type="entry name" value="HELICASE_ATP_BIND_1"/>
    <property type="match status" value="1"/>
</dbReference>
<evidence type="ECO:0000313" key="3">
    <source>
        <dbReference type="Proteomes" id="UP001501591"/>
    </source>
</evidence>
<dbReference type="InterPro" id="IPR014001">
    <property type="entry name" value="Helicase_ATP-bd"/>
</dbReference>
<dbReference type="SMART" id="SM00487">
    <property type="entry name" value="DEXDc"/>
    <property type="match status" value="1"/>
</dbReference>
<evidence type="ECO:0000259" key="1">
    <source>
        <dbReference type="PROSITE" id="PS51192"/>
    </source>
</evidence>
<dbReference type="Gene3D" id="3.40.50.300">
    <property type="entry name" value="P-loop containing nucleotide triphosphate hydrolases"/>
    <property type="match status" value="2"/>
</dbReference>
<reference evidence="3" key="1">
    <citation type="journal article" date="2019" name="Int. J. Syst. Evol. Microbiol.">
        <title>The Global Catalogue of Microorganisms (GCM) 10K type strain sequencing project: providing services to taxonomists for standard genome sequencing and annotation.</title>
        <authorList>
            <consortium name="The Broad Institute Genomics Platform"/>
            <consortium name="The Broad Institute Genome Sequencing Center for Infectious Disease"/>
            <person name="Wu L."/>
            <person name="Ma J."/>
        </authorList>
    </citation>
    <scope>NUCLEOTIDE SEQUENCE [LARGE SCALE GENOMIC DNA]</scope>
    <source>
        <strain evidence="3">JCM 17024</strain>
    </source>
</reference>
<gene>
    <name evidence="2" type="ORF">GCM10022383_18980</name>
</gene>
<keyword evidence="2" id="KW-0378">Hydrolase</keyword>
<name>A0ABP7NBM2_9MICO</name>
<keyword evidence="2" id="KW-0347">Helicase</keyword>
<dbReference type="PANTHER" id="PTHR47396:SF1">
    <property type="entry name" value="ATP-DEPENDENT HELICASE IRC3-RELATED"/>
    <property type="match status" value="1"/>
</dbReference>
<proteinExistence type="predicted"/>